<comment type="caution">
    <text evidence="10">The sequence shown here is derived from an EMBL/GenBank/DDBJ whole genome shotgun (WGS) entry which is preliminary data.</text>
</comment>
<dbReference type="CDD" id="cd18787">
    <property type="entry name" value="SF2_C_DEAD"/>
    <property type="match status" value="1"/>
</dbReference>
<dbReference type="Gene3D" id="3.40.50.300">
    <property type="entry name" value="P-loop containing nucleotide triphosphate hydrolases"/>
    <property type="match status" value="2"/>
</dbReference>
<feature type="domain" description="Helicase C-terminal" evidence="9">
    <location>
        <begin position="436"/>
        <end position="591"/>
    </location>
</feature>
<name>A0A8T2TGM4_CERRI</name>
<gene>
    <name evidence="10" type="ORF">KP509_13G012600</name>
</gene>
<keyword evidence="4" id="KW-0378">Hydrolase</keyword>
<accession>A0A8T2TGM4</accession>
<dbReference type="Pfam" id="PF00270">
    <property type="entry name" value="DEAD"/>
    <property type="match status" value="1"/>
</dbReference>
<feature type="region of interest" description="Disordered" evidence="7">
    <location>
        <begin position="297"/>
        <end position="362"/>
    </location>
</feature>
<dbReference type="PROSITE" id="PS51194">
    <property type="entry name" value="HELICASE_CTER"/>
    <property type="match status" value="1"/>
</dbReference>
<keyword evidence="11" id="KW-1185">Reference proteome</keyword>
<sequence length="609" mass="67467">MIMKGICAPCRARTSIVFSFKHRHHRMQALSSQAFAFVPFTPYRPLVHGRLNFQSSSYSASASAATSLSPQGFSTVRTSIASSNIVDSSSDVDTFYASNVVSWESIGLLQDVVDALSRAQLLRPSGVQAASIPVILAGSDVVVAAETGSGKTHAYLAPIFSRLLIMKQKDMKKPGSQIERSMHKFALILCPNPMLCEQVTTMANALCDIHGTPLLKVSIVTGGQGWPILPPDIVVATPAALLNHLFAYDPKRRRRNAFVRDVKYVVYDEADMLLSGGFENQVMRLLNMFRLEEKQLSRSQVESNVTEPVDCKPWTEFEAQEPTTQDGMISDSNEGDNSSDADDSESEAEFSGDEQSGEKERNKRNRFVDWLRSRKVYTRSKQYIFAAATLPENGRKTPGAVLKRILPDAKWVNGLFLHRRNPRLHQKWVEVDESTQVEALLNAVNDDAGACDGDLPKKTLVFTNSVESADAIFRILKKAEIECLCYHREIPSEERMRALKYFEDNGAVLVCTDSAARGLDIRNISHVIQAEFAKSAVDFLHRVGRTARAGQSGAVTNLYTKANRALVEAVRQAEAAGLSVEGAFSRKRSFRNKLKKNDLATRVSECHQS</sequence>
<dbReference type="PROSITE" id="PS51192">
    <property type="entry name" value="HELICASE_ATP_BIND_1"/>
    <property type="match status" value="1"/>
</dbReference>
<dbReference type="EMBL" id="CM035418">
    <property type="protein sequence ID" value="KAH7420569.1"/>
    <property type="molecule type" value="Genomic_DNA"/>
</dbReference>
<dbReference type="GO" id="GO:0003676">
    <property type="term" value="F:nucleic acid binding"/>
    <property type="evidence" value="ECO:0007669"/>
    <property type="project" value="InterPro"/>
</dbReference>
<evidence type="ECO:0000256" key="7">
    <source>
        <dbReference type="SAM" id="MobiDB-lite"/>
    </source>
</evidence>
<feature type="domain" description="Helicase ATP-binding" evidence="8">
    <location>
        <begin position="132"/>
        <end position="408"/>
    </location>
</feature>
<evidence type="ECO:0000256" key="4">
    <source>
        <dbReference type="ARBA" id="ARBA00022801"/>
    </source>
</evidence>
<dbReference type="GO" id="GO:0003724">
    <property type="term" value="F:RNA helicase activity"/>
    <property type="evidence" value="ECO:0007669"/>
    <property type="project" value="UniProtKB-EC"/>
</dbReference>
<keyword evidence="5" id="KW-0347">Helicase</keyword>
<keyword evidence="6" id="KW-0067">ATP-binding</keyword>
<dbReference type="InterPro" id="IPR001650">
    <property type="entry name" value="Helicase_C-like"/>
</dbReference>
<reference evidence="10" key="1">
    <citation type="submission" date="2021-08" db="EMBL/GenBank/DDBJ databases">
        <title>WGS assembly of Ceratopteris richardii.</title>
        <authorList>
            <person name="Marchant D.B."/>
            <person name="Chen G."/>
            <person name="Jenkins J."/>
            <person name="Shu S."/>
            <person name="Leebens-Mack J."/>
            <person name="Grimwood J."/>
            <person name="Schmutz J."/>
            <person name="Soltis P."/>
            <person name="Soltis D."/>
            <person name="Chen Z.-H."/>
        </authorList>
    </citation>
    <scope>NUCLEOTIDE SEQUENCE</scope>
    <source>
        <strain evidence="10">Whitten #5841</strain>
        <tissue evidence="10">Leaf</tissue>
    </source>
</reference>
<dbReference type="GO" id="GO:0016787">
    <property type="term" value="F:hydrolase activity"/>
    <property type="evidence" value="ECO:0007669"/>
    <property type="project" value="UniProtKB-KW"/>
</dbReference>
<evidence type="ECO:0000259" key="8">
    <source>
        <dbReference type="PROSITE" id="PS51192"/>
    </source>
</evidence>
<dbReference type="EMBL" id="CM035418">
    <property type="protein sequence ID" value="KAH7420563.1"/>
    <property type="molecule type" value="Genomic_DNA"/>
</dbReference>
<evidence type="ECO:0000256" key="1">
    <source>
        <dbReference type="ARBA" id="ARBA00012552"/>
    </source>
</evidence>
<dbReference type="InterPro" id="IPR027417">
    <property type="entry name" value="P-loop_NTPase"/>
</dbReference>
<dbReference type="CDD" id="cd00268">
    <property type="entry name" value="DEADc"/>
    <property type="match status" value="1"/>
</dbReference>
<feature type="compositionally biased region" description="Polar residues" evidence="7">
    <location>
        <begin position="297"/>
        <end position="306"/>
    </location>
</feature>
<evidence type="ECO:0000256" key="3">
    <source>
        <dbReference type="ARBA" id="ARBA00022741"/>
    </source>
</evidence>
<dbReference type="EC" id="3.6.4.13" evidence="1"/>
<evidence type="ECO:0000256" key="2">
    <source>
        <dbReference type="ARBA" id="ARBA00022528"/>
    </source>
</evidence>
<evidence type="ECO:0000313" key="10">
    <source>
        <dbReference type="EMBL" id="KAH7420565.1"/>
    </source>
</evidence>
<dbReference type="InterPro" id="IPR044742">
    <property type="entry name" value="DEAD/DEAH_RhlB"/>
</dbReference>
<dbReference type="InterPro" id="IPR014001">
    <property type="entry name" value="Helicase_ATP-bd"/>
</dbReference>
<dbReference type="PANTHER" id="PTHR47958">
    <property type="entry name" value="ATP-DEPENDENT RNA HELICASE DBP3"/>
    <property type="match status" value="1"/>
</dbReference>
<evidence type="ECO:0000259" key="9">
    <source>
        <dbReference type="PROSITE" id="PS51194"/>
    </source>
</evidence>
<dbReference type="OMA" id="DFQQKGG"/>
<dbReference type="GO" id="GO:0005524">
    <property type="term" value="F:ATP binding"/>
    <property type="evidence" value="ECO:0007669"/>
    <property type="project" value="UniProtKB-KW"/>
</dbReference>
<dbReference type="InterPro" id="IPR011545">
    <property type="entry name" value="DEAD/DEAH_box_helicase_dom"/>
</dbReference>
<dbReference type="Proteomes" id="UP000825935">
    <property type="component" value="Chromosome 13"/>
</dbReference>
<dbReference type="Pfam" id="PF00271">
    <property type="entry name" value="Helicase_C"/>
    <property type="match status" value="1"/>
</dbReference>
<evidence type="ECO:0000256" key="6">
    <source>
        <dbReference type="ARBA" id="ARBA00022840"/>
    </source>
</evidence>
<keyword evidence="2" id="KW-0934">Plastid</keyword>
<organism evidence="10 11">
    <name type="scientific">Ceratopteris richardii</name>
    <name type="common">Triangle waterfern</name>
    <dbReference type="NCBI Taxonomy" id="49495"/>
    <lineage>
        <taxon>Eukaryota</taxon>
        <taxon>Viridiplantae</taxon>
        <taxon>Streptophyta</taxon>
        <taxon>Embryophyta</taxon>
        <taxon>Tracheophyta</taxon>
        <taxon>Polypodiopsida</taxon>
        <taxon>Polypodiidae</taxon>
        <taxon>Polypodiales</taxon>
        <taxon>Pteridineae</taxon>
        <taxon>Pteridaceae</taxon>
        <taxon>Parkerioideae</taxon>
        <taxon>Ceratopteris</taxon>
    </lineage>
</organism>
<dbReference type="EMBL" id="CM035418">
    <property type="protein sequence ID" value="KAH7420565.1"/>
    <property type="molecule type" value="Genomic_DNA"/>
</dbReference>
<keyword evidence="3" id="KW-0547">Nucleotide-binding</keyword>
<keyword evidence="2" id="KW-0150">Chloroplast</keyword>
<evidence type="ECO:0000313" key="11">
    <source>
        <dbReference type="Proteomes" id="UP000825935"/>
    </source>
</evidence>
<evidence type="ECO:0000256" key="5">
    <source>
        <dbReference type="ARBA" id="ARBA00022806"/>
    </source>
</evidence>
<dbReference type="SMART" id="SM00487">
    <property type="entry name" value="DEXDc"/>
    <property type="match status" value="1"/>
</dbReference>
<proteinExistence type="predicted"/>
<feature type="compositionally biased region" description="Acidic residues" evidence="7">
    <location>
        <begin position="333"/>
        <end position="352"/>
    </location>
</feature>
<dbReference type="SMART" id="SM00490">
    <property type="entry name" value="HELICc"/>
    <property type="match status" value="1"/>
</dbReference>
<dbReference type="SUPFAM" id="SSF52540">
    <property type="entry name" value="P-loop containing nucleoside triphosphate hydrolases"/>
    <property type="match status" value="1"/>
</dbReference>
<protein>
    <recommendedName>
        <fullName evidence="1">RNA helicase</fullName>
        <ecNumber evidence="1">3.6.4.13</ecNumber>
    </recommendedName>
</protein>
<dbReference type="OrthoDB" id="10256233at2759"/>
<dbReference type="EMBL" id="CM035418">
    <property type="protein sequence ID" value="KAH7420564.1"/>
    <property type="molecule type" value="Genomic_DNA"/>
</dbReference>
<dbReference type="AlphaFoldDB" id="A0A8T2TGM4"/>